<organism evidence="1 2">
    <name type="scientific">Melastoma candidum</name>
    <dbReference type="NCBI Taxonomy" id="119954"/>
    <lineage>
        <taxon>Eukaryota</taxon>
        <taxon>Viridiplantae</taxon>
        <taxon>Streptophyta</taxon>
        <taxon>Embryophyta</taxon>
        <taxon>Tracheophyta</taxon>
        <taxon>Spermatophyta</taxon>
        <taxon>Magnoliopsida</taxon>
        <taxon>eudicotyledons</taxon>
        <taxon>Gunneridae</taxon>
        <taxon>Pentapetalae</taxon>
        <taxon>rosids</taxon>
        <taxon>malvids</taxon>
        <taxon>Myrtales</taxon>
        <taxon>Melastomataceae</taxon>
        <taxon>Melastomatoideae</taxon>
        <taxon>Melastomateae</taxon>
        <taxon>Melastoma</taxon>
    </lineage>
</organism>
<name>A0ACB9S680_9MYRT</name>
<proteinExistence type="predicted"/>
<reference evidence="2" key="1">
    <citation type="journal article" date="2023" name="Front. Plant Sci.">
        <title>Chromosomal-level genome assembly of Melastoma candidum provides insights into trichome evolution.</title>
        <authorList>
            <person name="Zhong Y."/>
            <person name="Wu W."/>
            <person name="Sun C."/>
            <person name="Zou P."/>
            <person name="Liu Y."/>
            <person name="Dai S."/>
            <person name="Zhou R."/>
        </authorList>
    </citation>
    <scope>NUCLEOTIDE SEQUENCE [LARGE SCALE GENOMIC DNA]</scope>
</reference>
<evidence type="ECO:0000313" key="1">
    <source>
        <dbReference type="EMBL" id="KAI4385324.1"/>
    </source>
</evidence>
<dbReference type="Proteomes" id="UP001057402">
    <property type="component" value="Chromosome 2"/>
</dbReference>
<dbReference type="EMBL" id="CM042881">
    <property type="protein sequence ID" value="KAI4385324.1"/>
    <property type="molecule type" value="Genomic_DNA"/>
</dbReference>
<protein>
    <submittedName>
        <fullName evidence="1">Uncharacterized protein</fullName>
    </submittedName>
</protein>
<gene>
    <name evidence="1" type="ORF">MLD38_003364</name>
</gene>
<accession>A0ACB9S680</accession>
<comment type="caution">
    <text evidence="1">The sequence shown here is derived from an EMBL/GenBank/DDBJ whole genome shotgun (WGS) entry which is preliminary data.</text>
</comment>
<keyword evidence="2" id="KW-1185">Reference proteome</keyword>
<sequence length="197" mass="21176">MRNDVRRERKLPGFFDREVYDILDRGAEERAATGGASRADVIISGEVKEAAAAAGRGEGEEERAAVFDSGRAAAAEDGLFSDGEAEDRGGGSETKSGRAGQKQPASGPDIASSSQDTGKRRRLVAEGEDEGEEEPAPNLQGRMLDALERNGRLLTLQLESQNQNLQLDRDQRRIQTDGLLSVLNKLVDALGKIADKL</sequence>
<evidence type="ECO:0000313" key="2">
    <source>
        <dbReference type="Proteomes" id="UP001057402"/>
    </source>
</evidence>